<dbReference type="SUPFAM" id="SSF57783">
    <property type="entry name" value="Zinc beta-ribbon"/>
    <property type="match status" value="1"/>
</dbReference>
<dbReference type="Pfam" id="PF01807">
    <property type="entry name" value="Zn_ribbon_DnaG"/>
    <property type="match status" value="1"/>
</dbReference>
<dbReference type="GO" id="GO:0003899">
    <property type="term" value="F:DNA-directed RNA polymerase activity"/>
    <property type="evidence" value="ECO:0007669"/>
    <property type="project" value="InterPro"/>
</dbReference>
<keyword evidence="3" id="KW-0862">Zinc</keyword>
<dbReference type="eggNOG" id="COG3613">
    <property type="taxonomic scope" value="Bacteria"/>
</dbReference>
<keyword evidence="6" id="KW-1185">Reference proteome</keyword>
<dbReference type="Gene3D" id="3.90.580.10">
    <property type="entry name" value="Zinc finger, CHC2-type domain"/>
    <property type="match status" value="1"/>
</dbReference>
<comment type="caution">
    <text evidence="5">The sequence shown here is derived from an EMBL/GenBank/DDBJ whole genome shotgun (WGS) entry which is preliminary data.</text>
</comment>
<dbReference type="OrthoDB" id="5379851at2"/>
<evidence type="ECO:0000256" key="1">
    <source>
        <dbReference type="ARBA" id="ARBA00022723"/>
    </source>
</evidence>
<evidence type="ECO:0000313" key="6">
    <source>
        <dbReference type="Proteomes" id="UP000002931"/>
    </source>
</evidence>
<dbReference type="SUPFAM" id="SSF52309">
    <property type="entry name" value="N-(deoxy)ribosyltransferase-like"/>
    <property type="match status" value="1"/>
</dbReference>
<dbReference type="GO" id="GO:0008270">
    <property type="term" value="F:zinc ion binding"/>
    <property type="evidence" value="ECO:0007669"/>
    <property type="project" value="UniProtKB-KW"/>
</dbReference>
<dbReference type="PANTHER" id="PTHR30313:SF2">
    <property type="entry name" value="DNA PRIMASE"/>
    <property type="match status" value="1"/>
</dbReference>
<dbReference type="GO" id="GO:0005737">
    <property type="term" value="C:cytoplasm"/>
    <property type="evidence" value="ECO:0007669"/>
    <property type="project" value="TreeGrafter"/>
</dbReference>
<dbReference type="GO" id="GO:0003677">
    <property type="term" value="F:DNA binding"/>
    <property type="evidence" value="ECO:0007669"/>
    <property type="project" value="InterPro"/>
</dbReference>
<feature type="domain" description="Zinc finger CHC2-type" evidence="4">
    <location>
        <begin position="39"/>
        <end position="93"/>
    </location>
</feature>
<dbReference type="Pfam" id="PF18865">
    <property type="entry name" value="AbiJ_NTD5"/>
    <property type="match status" value="1"/>
</dbReference>
<evidence type="ECO:0000313" key="5">
    <source>
        <dbReference type="EMBL" id="EAQ13455.1"/>
    </source>
</evidence>
<dbReference type="InterPro" id="IPR050219">
    <property type="entry name" value="DnaG_primase"/>
</dbReference>
<dbReference type="STRING" id="314271.RB2654_10304"/>
<dbReference type="GO" id="GO:0006269">
    <property type="term" value="P:DNA replication, synthesis of primer"/>
    <property type="evidence" value="ECO:0007669"/>
    <property type="project" value="TreeGrafter"/>
</dbReference>
<proteinExistence type="predicted"/>
<gene>
    <name evidence="5" type="ORF">RB2654_10304</name>
</gene>
<dbReference type="SMART" id="SM00400">
    <property type="entry name" value="ZnF_CHCC"/>
    <property type="match status" value="1"/>
</dbReference>
<dbReference type="RefSeq" id="WP_008331234.1">
    <property type="nucleotide sequence ID" value="NZ_CH902578.1"/>
</dbReference>
<protein>
    <submittedName>
        <fullName evidence="5">DNA primase (DnaG)</fullName>
    </submittedName>
</protein>
<keyword evidence="2" id="KW-0863">Zinc-finger</keyword>
<evidence type="ECO:0000256" key="2">
    <source>
        <dbReference type="ARBA" id="ARBA00022771"/>
    </source>
</evidence>
<sequence length="352" mass="39943">MSLPPGYLDRLRDNISLTDVTSRWVRWDMRKSNPEKGDYWAPCPFHEETTASFHVDDRKGFYYCFGCHAKGDVVSFLKEKRGISFMQAVRQLAFICGMDDELASNDDESHSAEPLNLLQLKDLIVENFDQENFLEIGVLSGWTNQIRNHSRLLRSLSWRDPDYPGNVLDLITRMDDAGDGSIEKLRTYIEEKFSIEAQAATDAVAFSAAKRSLGYNFVRSRNDVIGVMMPFGGRFGQVYDAIKRSCETTPLPAKRADEVWNNSVLINDILELINHSAVVICDLTGRNENVFYELGIAHAWGKPVIPITQNSEDVPFDLRHHRYLTYLNNSEGLGVLENQLSSRLQGLVGEKP</sequence>
<dbReference type="InterPro" id="IPR036977">
    <property type="entry name" value="DNA_primase_Znf_CHC2"/>
</dbReference>
<keyword evidence="1" id="KW-0479">Metal-binding</keyword>
<dbReference type="EMBL" id="AAMT01000005">
    <property type="protein sequence ID" value="EAQ13455.1"/>
    <property type="molecule type" value="Genomic_DNA"/>
</dbReference>
<dbReference type="Gene3D" id="3.40.50.450">
    <property type="match status" value="1"/>
</dbReference>
<name>A3VEW7_9RHOB</name>
<reference evidence="5 6" key="1">
    <citation type="journal article" date="2010" name="J. Bacteriol.">
        <title>Genome sequences of Pelagibaca bermudensis HTCC2601T and Maritimibacter alkaliphilus HTCC2654T, the type strains of two marine Roseobacter genera.</title>
        <authorList>
            <person name="Thrash J.C."/>
            <person name="Cho J.C."/>
            <person name="Ferriera S."/>
            <person name="Johnson J."/>
            <person name="Vergin K.L."/>
            <person name="Giovannoni S.J."/>
        </authorList>
    </citation>
    <scope>NUCLEOTIDE SEQUENCE [LARGE SCALE GENOMIC DNA]</scope>
    <source>
        <strain evidence="5 6">HTCC2654</strain>
    </source>
</reference>
<dbReference type="InterPro" id="IPR002694">
    <property type="entry name" value="Znf_CHC2"/>
</dbReference>
<dbReference type="eggNOG" id="COG0358">
    <property type="taxonomic scope" value="Bacteria"/>
</dbReference>
<evidence type="ECO:0000259" key="4">
    <source>
        <dbReference type="SMART" id="SM00400"/>
    </source>
</evidence>
<dbReference type="PANTHER" id="PTHR30313">
    <property type="entry name" value="DNA PRIMASE"/>
    <property type="match status" value="1"/>
</dbReference>
<dbReference type="HOGENOM" id="CLU_787088_0_0_5"/>
<accession>A3VEW7</accession>
<dbReference type="InterPro" id="IPR040508">
    <property type="entry name" value="AbiJ_NTD5"/>
</dbReference>
<evidence type="ECO:0000256" key="3">
    <source>
        <dbReference type="ARBA" id="ARBA00022833"/>
    </source>
</evidence>
<dbReference type="AlphaFoldDB" id="A3VEW7"/>
<organism evidence="5 6">
    <name type="scientific">Maritimibacter alkaliphilus HTCC2654</name>
    <dbReference type="NCBI Taxonomy" id="314271"/>
    <lineage>
        <taxon>Bacteria</taxon>
        <taxon>Pseudomonadati</taxon>
        <taxon>Pseudomonadota</taxon>
        <taxon>Alphaproteobacteria</taxon>
        <taxon>Rhodobacterales</taxon>
        <taxon>Roseobacteraceae</taxon>
        <taxon>Maritimibacter</taxon>
    </lineage>
</organism>
<dbReference type="Proteomes" id="UP000002931">
    <property type="component" value="Unassembled WGS sequence"/>
</dbReference>